<dbReference type="InterPro" id="IPR037523">
    <property type="entry name" value="VOC_core"/>
</dbReference>
<dbReference type="Proteomes" id="UP001596104">
    <property type="component" value="Unassembled WGS sequence"/>
</dbReference>
<evidence type="ECO:0000313" key="2">
    <source>
        <dbReference type="EMBL" id="MFC5391798.1"/>
    </source>
</evidence>
<dbReference type="CDD" id="cd06587">
    <property type="entry name" value="VOC"/>
    <property type="match status" value="1"/>
</dbReference>
<gene>
    <name evidence="2" type="ORF">ACFPPC_03995</name>
</gene>
<accession>A0ABW0H660</accession>
<feature type="domain" description="VOC" evidence="1">
    <location>
        <begin position="3"/>
        <end position="115"/>
    </location>
</feature>
<proteinExistence type="predicted"/>
<dbReference type="PANTHER" id="PTHR35908:SF1">
    <property type="entry name" value="CONSERVED PROTEIN"/>
    <property type="match status" value="1"/>
</dbReference>
<sequence length="115" mass="13064">MLKVGSVVWGVRDVPRAIAFWTEALSYKPLRPPSPDWAILVPREGVGVQLAITQVSSEAHDHQRHHLDLYASDRESEVERLLRIGASRADWRYPEGADYVVLEDPDGNRFCVIEK</sequence>
<dbReference type="Gene3D" id="3.10.180.10">
    <property type="entry name" value="2,3-Dihydroxybiphenyl 1,2-Dioxygenase, domain 1"/>
    <property type="match status" value="1"/>
</dbReference>
<dbReference type="EMBL" id="JBHSLV010000007">
    <property type="protein sequence ID" value="MFC5391798.1"/>
    <property type="molecule type" value="Genomic_DNA"/>
</dbReference>
<organism evidence="2 3">
    <name type="scientific">Bosea vestrisii</name>
    <dbReference type="NCBI Taxonomy" id="151416"/>
    <lineage>
        <taxon>Bacteria</taxon>
        <taxon>Pseudomonadati</taxon>
        <taxon>Pseudomonadota</taxon>
        <taxon>Alphaproteobacteria</taxon>
        <taxon>Hyphomicrobiales</taxon>
        <taxon>Boseaceae</taxon>
        <taxon>Bosea</taxon>
    </lineage>
</organism>
<protein>
    <submittedName>
        <fullName evidence="2">VOC family protein</fullName>
    </submittedName>
</protein>
<dbReference type="RefSeq" id="WP_291679071.1">
    <property type="nucleotide sequence ID" value="NZ_JBHSLV010000007.1"/>
</dbReference>
<dbReference type="SUPFAM" id="SSF54593">
    <property type="entry name" value="Glyoxalase/Bleomycin resistance protein/Dihydroxybiphenyl dioxygenase"/>
    <property type="match status" value="1"/>
</dbReference>
<dbReference type="PANTHER" id="PTHR35908">
    <property type="entry name" value="HYPOTHETICAL FUSION PROTEIN"/>
    <property type="match status" value="1"/>
</dbReference>
<comment type="caution">
    <text evidence="2">The sequence shown here is derived from an EMBL/GenBank/DDBJ whole genome shotgun (WGS) entry which is preliminary data.</text>
</comment>
<dbReference type="InterPro" id="IPR029068">
    <property type="entry name" value="Glyas_Bleomycin-R_OHBP_Dase"/>
</dbReference>
<evidence type="ECO:0000313" key="3">
    <source>
        <dbReference type="Proteomes" id="UP001596104"/>
    </source>
</evidence>
<reference evidence="3" key="1">
    <citation type="journal article" date="2019" name="Int. J. Syst. Evol. Microbiol.">
        <title>The Global Catalogue of Microorganisms (GCM) 10K type strain sequencing project: providing services to taxonomists for standard genome sequencing and annotation.</title>
        <authorList>
            <consortium name="The Broad Institute Genomics Platform"/>
            <consortium name="The Broad Institute Genome Sequencing Center for Infectious Disease"/>
            <person name="Wu L."/>
            <person name="Ma J."/>
        </authorList>
    </citation>
    <scope>NUCLEOTIDE SEQUENCE [LARGE SCALE GENOMIC DNA]</scope>
    <source>
        <strain evidence="3">CGMCC 1.16326</strain>
    </source>
</reference>
<name>A0ABW0H660_9HYPH</name>
<keyword evidence="3" id="KW-1185">Reference proteome</keyword>
<dbReference type="PROSITE" id="PS51819">
    <property type="entry name" value="VOC"/>
    <property type="match status" value="1"/>
</dbReference>
<evidence type="ECO:0000259" key="1">
    <source>
        <dbReference type="PROSITE" id="PS51819"/>
    </source>
</evidence>
<dbReference type="Pfam" id="PF18029">
    <property type="entry name" value="Glyoxalase_6"/>
    <property type="match status" value="1"/>
</dbReference>
<dbReference type="InterPro" id="IPR041581">
    <property type="entry name" value="Glyoxalase_6"/>
</dbReference>